<reference evidence="1 2" key="1">
    <citation type="journal article" date="2021" name="BMC Genomics">
        <title>Datura genome reveals duplications of psychoactive alkaloid biosynthetic genes and high mutation rate following tissue culture.</title>
        <authorList>
            <person name="Rajewski A."/>
            <person name="Carter-House D."/>
            <person name="Stajich J."/>
            <person name="Litt A."/>
        </authorList>
    </citation>
    <scope>NUCLEOTIDE SEQUENCE [LARGE SCALE GENOMIC DNA]</scope>
    <source>
        <strain evidence="1">AR-01</strain>
    </source>
</reference>
<dbReference type="Proteomes" id="UP000823775">
    <property type="component" value="Unassembled WGS sequence"/>
</dbReference>
<proteinExistence type="predicted"/>
<evidence type="ECO:0000313" key="1">
    <source>
        <dbReference type="EMBL" id="MCD7462474.1"/>
    </source>
</evidence>
<organism evidence="1 2">
    <name type="scientific">Datura stramonium</name>
    <name type="common">Jimsonweed</name>
    <name type="synonym">Common thornapple</name>
    <dbReference type="NCBI Taxonomy" id="4076"/>
    <lineage>
        <taxon>Eukaryota</taxon>
        <taxon>Viridiplantae</taxon>
        <taxon>Streptophyta</taxon>
        <taxon>Embryophyta</taxon>
        <taxon>Tracheophyta</taxon>
        <taxon>Spermatophyta</taxon>
        <taxon>Magnoliopsida</taxon>
        <taxon>eudicotyledons</taxon>
        <taxon>Gunneridae</taxon>
        <taxon>Pentapetalae</taxon>
        <taxon>asterids</taxon>
        <taxon>lamiids</taxon>
        <taxon>Solanales</taxon>
        <taxon>Solanaceae</taxon>
        <taxon>Solanoideae</taxon>
        <taxon>Datureae</taxon>
        <taxon>Datura</taxon>
    </lineage>
</organism>
<sequence>PHLHVKGLDVTKLKECEGQHGLVLSITYGNARNDCYMSNMYGIEMLRLRLGGVKVEQLQLPNVHYPLNEHASAL</sequence>
<feature type="non-terminal residue" evidence="1">
    <location>
        <position position="74"/>
    </location>
</feature>
<feature type="non-terminal residue" evidence="1">
    <location>
        <position position="1"/>
    </location>
</feature>
<protein>
    <submittedName>
        <fullName evidence="1">Uncharacterized protein</fullName>
    </submittedName>
</protein>
<accession>A0ABS8SVJ5</accession>
<name>A0ABS8SVJ5_DATST</name>
<dbReference type="EMBL" id="JACEIK010000805">
    <property type="protein sequence ID" value="MCD7462474.1"/>
    <property type="molecule type" value="Genomic_DNA"/>
</dbReference>
<comment type="caution">
    <text evidence="1">The sequence shown here is derived from an EMBL/GenBank/DDBJ whole genome shotgun (WGS) entry which is preliminary data.</text>
</comment>
<keyword evidence="2" id="KW-1185">Reference proteome</keyword>
<gene>
    <name evidence="1" type="ORF">HAX54_048613</name>
</gene>
<evidence type="ECO:0000313" key="2">
    <source>
        <dbReference type="Proteomes" id="UP000823775"/>
    </source>
</evidence>